<dbReference type="HOGENOM" id="CLU_1507383_0_0_2"/>
<keyword evidence="2" id="KW-1185">Reference proteome</keyword>
<evidence type="ECO:0000313" key="1">
    <source>
        <dbReference type="EMBL" id="AGB49480.1"/>
    </source>
</evidence>
<dbReference type="AlphaFoldDB" id="L0KXQ9"/>
<protein>
    <submittedName>
        <fullName evidence="1">Uncharacterized protein</fullName>
    </submittedName>
</protein>
<accession>L0KXQ9</accession>
<dbReference type="Proteomes" id="UP000010866">
    <property type="component" value="Chromosome"/>
</dbReference>
<reference evidence="2" key="1">
    <citation type="submission" date="2012-02" db="EMBL/GenBank/DDBJ databases">
        <title>Complete sequence of chromosome of Methanomethylovorans hollandica DSM 15978.</title>
        <authorList>
            <person name="Lucas S."/>
            <person name="Copeland A."/>
            <person name="Lapidus A."/>
            <person name="Glavina del Rio T."/>
            <person name="Dalin E."/>
            <person name="Tice H."/>
            <person name="Bruce D."/>
            <person name="Goodwin L."/>
            <person name="Pitluck S."/>
            <person name="Peters L."/>
            <person name="Mikhailova N."/>
            <person name="Held B."/>
            <person name="Kyrpides N."/>
            <person name="Mavromatis K."/>
            <person name="Ivanova N."/>
            <person name="Brettin T."/>
            <person name="Detter J.C."/>
            <person name="Han C."/>
            <person name="Larimer F."/>
            <person name="Land M."/>
            <person name="Hauser L."/>
            <person name="Markowitz V."/>
            <person name="Cheng J.-F."/>
            <person name="Hugenholtz P."/>
            <person name="Woyke T."/>
            <person name="Wu D."/>
            <person name="Spring S."/>
            <person name="Schroeder M."/>
            <person name="Brambilla E."/>
            <person name="Klenk H.-P."/>
            <person name="Eisen J.A."/>
        </authorList>
    </citation>
    <scope>NUCLEOTIDE SEQUENCE [LARGE SCALE GENOMIC DNA]</scope>
    <source>
        <strain evidence="2">DSM 15978 / NBRC 107637 / DMS1</strain>
    </source>
</reference>
<dbReference type="EMBL" id="CP003362">
    <property type="protein sequence ID" value="AGB49480.1"/>
    <property type="molecule type" value="Genomic_DNA"/>
</dbReference>
<evidence type="ECO:0000313" key="2">
    <source>
        <dbReference type="Proteomes" id="UP000010866"/>
    </source>
</evidence>
<name>L0KXQ9_METHD</name>
<proteinExistence type="predicted"/>
<sequence length="191" mass="20615" precursor="true">MVIDVNYKLIIILFLTVVVLIGAPMVAAKSSYLTSFNQNYNTAGTKLDSCNTCHIAGESLNPYGRASSANGRNFAAIETLDSDNDGFTNTEEINALTFPGNPDDYPQTTPVMPGATTPNITQEQTVTEVPMSNITLEKPTAEVPANNTAQEKPTTQIPVSNITETPKSPGFESMFAFVGFFIIVGLHRKYA</sequence>
<gene>
    <name evidence="1" type="ordered locus">Metho_1251</name>
</gene>
<organism evidence="1 2">
    <name type="scientific">Methanomethylovorans hollandica (strain DSM 15978 / NBRC 107637 / DMS1)</name>
    <dbReference type="NCBI Taxonomy" id="867904"/>
    <lineage>
        <taxon>Archaea</taxon>
        <taxon>Methanobacteriati</taxon>
        <taxon>Methanobacteriota</taxon>
        <taxon>Stenosarchaea group</taxon>
        <taxon>Methanomicrobia</taxon>
        <taxon>Methanosarcinales</taxon>
        <taxon>Methanosarcinaceae</taxon>
        <taxon>Methanomethylovorans</taxon>
    </lineage>
</organism>
<dbReference type="STRING" id="867904.Metho_1251"/>
<dbReference type="KEGG" id="mhz:Metho_1251"/>